<reference evidence="2" key="1">
    <citation type="submission" date="2018-01" db="EMBL/GenBank/DDBJ databases">
        <title>An insight into the sialome of Amazonian anophelines.</title>
        <authorList>
            <person name="Ribeiro J.M."/>
            <person name="Scarpassa V."/>
            <person name="Calvo E."/>
        </authorList>
    </citation>
    <scope>NUCLEOTIDE SEQUENCE</scope>
</reference>
<sequence>MGATLAKQVVVAVLTVVVSRVAVELVRDCNTTTTTTTEVLQAPPRLPMDPVMLVPVRAMAMDPPQMEPQTSSPRTEIR</sequence>
<keyword evidence="1" id="KW-0732">Signal</keyword>
<accession>A0A2M4DGB2</accession>
<protein>
    <submittedName>
        <fullName evidence="2">Putative secreted protein</fullName>
    </submittedName>
</protein>
<feature type="chain" id="PRO_5014967096" evidence="1">
    <location>
        <begin position="24"/>
        <end position="78"/>
    </location>
</feature>
<dbReference type="AlphaFoldDB" id="A0A2M4DGB2"/>
<evidence type="ECO:0000256" key="1">
    <source>
        <dbReference type="SAM" id="SignalP"/>
    </source>
</evidence>
<proteinExistence type="predicted"/>
<organism evidence="2">
    <name type="scientific">Anopheles darlingi</name>
    <name type="common">Mosquito</name>
    <dbReference type="NCBI Taxonomy" id="43151"/>
    <lineage>
        <taxon>Eukaryota</taxon>
        <taxon>Metazoa</taxon>
        <taxon>Ecdysozoa</taxon>
        <taxon>Arthropoda</taxon>
        <taxon>Hexapoda</taxon>
        <taxon>Insecta</taxon>
        <taxon>Pterygota</taxon>
        <taxon>Neoptera</taxon>
        <taxon>Endopterygota</taxon>
        <taxon>Diptera</taxon>
        <taxon>Nematocera</taxon>
        <taxon>Culicoidea</taxon>
        <taxon>Culicidae</taxon>
        <taxon>Anophelinae</taxon>
        <taxon>Anopheles</taxon>
    </lineage>
</organism>
<evidence type="ECO:0000313" key="2">
    <source>
        <dbReference type="EMBL" id="MBW76583.1"/>
    </source>
</evidence>
<feature type="signal peptide" evidence="1">
    <location>
        <begin position="1"/>
        <end position="23"/>
    </location>
</feature>
<dbReference type="EMBL" id="GGFL01012405">
    <property type="protein sequence ID" value="MBW76583.1"/>
    <property type="molecule type" value="Transcribed_RNA"/>
</dbReference>
<name>A0A2M4DGB2_ANODA</name>